<dbReference type="InterPro" id="IPR013783">
    <property type="entry name" value="Ig-like_fold"/>
</dbReference>
<evidence type="ECO:0000313" key="2">
    <source>
        <dbReference type="EMBL" id="MBC3880778.1"/>
    </source>
</evidence>
<proteinExistence type="predicted"/>
<dbReference type="RefSeq" id="WP_186914747.1">
    <property type="nucleotide sequence ID" value="NZ_JACOFZ010000001.1"/>
</dbReference>
<comment type="caution">
    <text evidence="2">The sequence shown here is derived from an EMBL/GenBank/DDBJ whole genome shotgun (WGS) entry which is preliminary data.</text>
</comment>
<accession>A0A923HN76</accession>
<dbReference type="Pfam" id="PF13946">
    <property type="entry name" value="DUF4214"/>
    <property type="match status" value="1"/>
</dbReference>
<dbReference type="Proteomes" id="UP000627446">
    <property type="component" value="Unassembled WGS sequence"/>
</dbReference>
<evidence type="ECO:0000259" key="1">
    <source>
        <dbReference type="Pfam" id="PF13946"/>
    </source>
</evidence>
<organism evidence="2 3">
    <name type="scientific">Undibacterium nitidum</name>
    <dbReference type="NCBI Taxonomy" id="2762298"/>
    <lineage>
        <taxon>Bacteria</taxon>
        <taxon>Pseudomonadati</taxon>
        <taxon>Pseudomonadota</taxon>
        <taxon>Betaproteobacteria</taxon>
        <taxon>Burkholderiales</taxon>
        <taxon>Oxalobacteraceae</taxon>
        <taxon>Undibacterium</taxon>
    </lineage>
</organism>
<reference evidence="2" key="1">
    <citation type="submission" date="2020-08" db="EMBL/GenBank/DDBJ databases">
        <title>Novel species isolated from subtropical streams in China.</title>
        <authorList>
            <person name="Lu H."/>
        </authorList>
    </citation>
    <scope>NUCLEOTIDE SEQUENCE</scope>
    <source>
        <strain evidence="2">LX22W</strain>
    </source>
</reference>
<gene>
    <name evidence="2" type="ORF">H8K36_05280</name>
</gene>
<feature type="domain" description="DUF4214" evidence="1">
    <location>
        <begin position="56"/>
        <end position="105"/>
    </location>
</feature>
<name>A0A923HN76_9BURK</name>
<keyword evidence="3" id="KW-1185">Reference proteome</keyword>
<dbReference type="InterPro" id="IPR025282">
    <property type="entry name" value="DUF4214"/>
</dbReference>
<dbReference type="EMBL" id="JACOFZ010000001">
    <property type="protein sequence ID" value="MBC3880778.1"/>
    <property type="molecule type" value="Genomic_DNA"/>
</dbReference>
<dbReference type="Gene3D" id="2.60.40.10">
    <property type="entry name" value="Immunoglobulins"/>
    <property type="match status" value="5"/>
</dbReference>
<evidence type="ECO:0000313" key="3">
    <source>
        <dbReference type="Proteomes" id="UP000627446"/>
    </source>
</evidence>
<sequence length="1534" mass="150940">MAGINYQTELIKMYLAAFIRAPEKSGLDYWLLQLANGKSFENVLETVFSLDIVKAIYPEGLTNDSFVTLIYVNVFGKSPDVEGLKYWSAELANGSSRGKLVMTMINTGLATPDGTLGKAYIVNRLSVAQFAVDQQNVQRADFSPSYLKSLMASVNADPTTITIAKNAMNSSVTGIGLGAPVNAIAVPAAADGISSNEVKAGISVVVDLKGTNAAVNNVLELLLDRVSFTVPVTKILTDADIKAQKVTLLVPAGTNWGNDGSKLLNVFVRDTTGVQGLAGGDLNVILNQLPPGTPTNPISIAVASNGINAAEKSAGVVVKVDLAGTQAFAGDKIEVLNGGQVFSPTASAVLTETDVKAGYVMITISGAANWGLDGEKTLAARVTDISGNIGGIGGALTVNLDATIPAALSNPLVMPVSTGGISPSEKAGVVDVIVNLTGTNTQVGDSVELLIDGKPFTNTTMHILTASEITNKSATVTIAPNDTAWGNTDGDRIITARFFDVAGNVSLASGNLKVTLDSVPPNSQNSSLTVAAALNGISAAEIAAGVDVVVNLTGTNALVGDLVSIMIDGANFSPVVSTVLKATQVTANSATIKIPAGAVWGLDGIKTLTATVTDAAGNLGLAGGALSLTVDTKAPNAPTNALSVAAATNGISLSEKTAGVAVLVDLTGTSAVAGDSIEILMGGAALTPQILQTLSGTDISNGSATIIIPGTAAWGIDGTKLISARVLDIAGNVGASSASLSVTLDTVAPAGPTNALSVAANAGGGISLTERAAGVAVVVSLAGTTATAGDTVELLVGGTAFTTPVKFTLTPTEITAQSVTLTIGTNDGWGADGNKILTARFIDPAGNLGTAAGSATVALDGSPPGAVGSTLTIPASSNGINNTEKTAGVSVSVDLTGTSAAAGDTLNLLLNGMAFSTPVTQVLTPAQITAKLATLIIPSGAGWGLDGSKVLTASITDALGNSSLPGGANTILLDTTAPTAPSNALVVSAATSGINASELAAGVNVLVDLTGTGAVSGDKLEILLGGAAFTTPAVQTIGSTDISNGFVNIVVPGASGWGTDGSKNLTARVTDFAGNIGVAGSVLTVNVDTSAPTGPTSPLVVAANGGGGITAAEKTAGVNVDVDLTGTAAVAGDVVEILIAGNSFTTPVTHTITGAEVTAKLASLTIASASGWGADGAKTLTAKITDAAGNASSATGSVSVTILDTTPPSTPSAAMTVAAATNGISATEKAAGVTVAASLSGTSAVAGDTANLFIDGVAFSTPVSHVLSGAEITAGTFNFTVPSSAIWGAEGSHTLTYSVTDLAGNVGTKGGSVTVSLDTTAPTAPSNAVGVAVAASGINAAEKTAGVVATVDLAGTGAVANDSLEILLGGASFTTPVLHTLTGAEILAGSANVTIPSGAGWGSDGVKNISARVIDIAGNAGAIGGSLTTTLETSMPAAVGLPAYSDADTSGTVSVGDTYIFIISEATNKAITLANLTVTNGHIFGTGAMATWSSDGTQLTLLLGTGTTVAGGDIITLVGVSDSSGNSLNLAFSI</sequence>
<protein>
    <submittedName>
        <fullName evidence="2">DUF4214 domain-containing protein</fullName>
    </submittedName>
</protein>